<name>A0ABY6RDW0_9MYCO</name>
<comment type="caution">
    <text evidence="2">The sequence shown here is derived from an EMBL/GenBank/DDBJ whole genome shotgun (WGS) entry which is preliminary data.</text>
</comment>
<accession>A0ABY6RDW0</accession>
<evidence type="ECO:0000256" key="1">
    <source>
        <dbReference type="SAM" id="MobiDB-lite"/>
    </source>
</evidence>
<sequence>MRGQRGVELRRVVMGKSDPPTAELLIGGLGDRGLRLRPSIGFGSRFQLDRGAQLVDRGHPGQLQVMLLQSRTGASGDDPDLIQRQPTLPHARHTPWELLEPAHHRGDRVGVGRRRAQLPGQQRRHRPCTGHPAQLVAIDLGGDLHDAPINRIALTGQLRQLRNNTAKRSFGSLGAQPNEAVEDITTSSQRPPTTPARPISARQEPRSRSPTRGT</sequence>
<evidence type="ECO:0000313" key="2">
    <source>
        <dbReference type="EMBL" id="VAZ89226.1"/>
    </source>
</evidence>
<keyword evidence="3" id="KW-1185">Reference proteome</keyword>
<protein>
    <submittedName>
        <fullName evidence="2">Uncharacterized protein</fullName>
    </submittedName>
</protein>
<dbReference type="Proteomes" id="UP000271464">
    <property type="component" value="Unassembled WGS sequence"/>
</dbReference>
<evidence type="ECO:0000313" key="3">
    <source>
        <dbReference type="Proteomes" id="UP000271464"/>
    </source>
</evidence>
<dbReference type="EMBL" id="UPHM01000019">
    <property type="protein sequence ID" value="VAZ89226.1"/>
    <property type="molecule type" value="Genomic_DNA"/>
</dbReference>
<proteinExistence type="predicted"/>
<feature type="region of interest" description="Disordered" evidence="1">
    <location>
        <begin position="168"/>
        <end position="214"/>
    </location>
</feature>
<gene>
    <name evidence="2" type="ORF">LAUMK4_00979</name>
</gene>
<organism evidence="2 3">
    <name type="scientific">Mycobacterium persicum</name>
    <dbReference type="NCBI Taxonomy" id="1487726"/>
    <lineage>
        <taxon>Bacteria</taxon>
        <taxon>Bacillati</taxon>
        <taxon>Actinomycetota</taxon>
        <taxon>Actinomycetes</taxon>
        <taxon>Mycobacteriales</taxon>
        <taxon>Mycobacteriaceae</taxon>
        <taxon>Mycobacterium</taxon>
    </lineage>
</organism>
<reference evidence="2 3" key="1">
    <citation type="submission" date="2018-09" db="EMBL/GenBank/DDBJ databases">
        <authorList>
            <person name="Tagini F."/>
        </authorList>
    </citation>
    <scope>NUCLEOTIDE SEQUENCE [LARGE SCALE GENOMIC DNA]</scope>
    <source>
        <strain evidence="2 3">MK4</strain>
    </source>
</reference>